<keyword evidence="3" id="KW-1185">Reference proteome</keyword>
<accession>A0A8J4AQY5</accession>
<proteinExistence type="predicted"/>
<feature type="region of interest" description="Disordered" evidence="1">
    <location>
        <begin position="1"/>
        <end position="41"/>
    </location>
</feature>
<feature type="compositionally biased region" description="Basic residues" evidence="1">
    <location>
        <begin position="13"/>
        <end position="33"/>
    </location>
</feature>
<dbReference type="AlphaFoldDB" id="A0A8J4AQY5"/>
<sequence length="170" mass="17940">MKTFPRPQPNQLVRRRQGHPCHHSRRRRRRHPCHSGAYQPPSVKGATVCSLRFMTRAARIRDKQRDCSLDSRLRAASGPPSPPIISGPTAATSSSAAAAASSSAGHSVTPISASITSSGPYSLEAADIAAASPPAAATSRSSGRPLHTLSALIISRICSSRSSMPSYMTT</sequence>
<dbReference type="Proteomes" id="UP000747399">
    <property type="component" value="Unassembled WGS sequence"/>
</dbReference>
<organism evidence="2 3">
    <name type="scientific">Volvox africanus</name>
    <dbReference type="NCBI Taxonomy" id="51714"/>
    <lineage>
        <taxon>Eukaryota</taxon>
        <taxon>Viridiplantae</taxon>
        <taxon>Chlorophyta</taxon>
        <taxon>core chlorophytes</taxon>
        <taxon>Chlorophyceae</taxon>
        <taxon>CS clade</taxon>
        <taxon>Chlamydomonadales</taxon>
        <taxon>Volvocaceae</taxon>
        <taxon>Volvox</taxon>
    </lineage>
</organism>
<dbReference type="EMBL" id="BNCO01000003">
    <property type="protein sequence ID" value="GIL46105.1"/>
    <property type="molecule type" value="Genomic_DNA"/>
</dbReference>
<evidence type="ECO:0000256" key="1">
    <source>
        <dbReference type="SAM" id="MobiDB-lite"/>
    </source>
</evidence>
<evidence type="ECO:0000313" key="2">
    <source>
        <dbReference type="EMBL" id="GIL46105.1"/>
    </source>
</evidence>
<feature type="compositionally biased region" description="Low complexity" evidence="1">
    <location>
        <begin position="86"/>
        <end position="104"/>
    </location>
</feature>
<feature type="region of interest" description="Disordered" evidence="1">
    <location>
        <begin position="63"/>
        <end position="109"/>
    </location>
</feature>
<protein>
    <submittedName>
        <fullName evidence="2">Uncharacterized protein</fullName>
    </submittedName>
</protein>
<reference evidence="2" key="1">
    <citation type="journal article" date="2021" name="Proc. Natl. Acad. Sci. U.S.A.">
        <title>Three genomes in the algal genus Volvox reveal the fate of a haploid sex-determining region after a transition to homothallism.</title>
        <authorList>
            <person name="Yamamoto K."/>
            <person name="Hamaji T."/>
            <person name="Kawai-Toyooka H."/>
            <person name="Matsuzaki R."/>
            <person name="Takahashi F."/>
            <person name="Nishimura Y."/>
            <person name="Kawachi M."/>
            <person name="Noguchi H."/>
            <person name="Minakuchi Y."/>
            <person name="Umen J.G."/>
            <person name="Toyoda A."/>
            <person name="Nozaki H."/>
        </authorList>
    </citation>
    <scope>NUCLEOTIDE SEQUENCE</scope>
    <source>
        <strain evidence="2">NIES-3780</strain>
    </source>
</reference>
<gene>
    <name evidence="2" type="ORF">Vafri_3171</name>
</gene>
<evidence type="ECO:0000313" key="3">
    <source>
        <dbReference type="Proteomes" id="UP000747399"/>
    </source>
</evidence>
<comment type="caution">
    <text evidence="2">The sequence shown here is derived from an EMBL/GenBank/DDBJ whole genome shotgun (WGS) entry which is preliminary data.</text>
</comment>
<name>A0A8J4AQY5_9CHLO</name>
<feature type="compositionally biased region" description="Basic and acidic residues" evidence="1">
    <location>
        <begin position="63"/>
        <end position="73"/>
    </location>
</feature>